<dbReference type="SUPFAM" id="SSF56219">
    <property type="entry name" value="DNase I-like"/>
    <property type="match status" value="1"/>
</dbReference>
<evidence type="ECO:0000313" key="4">
    <source>
        <dbReference type="Proteomes" id="UP000601435"/>
    </source>
</evidence>
<feature type="region of interest" description="Disordered" evidence="1">
    <location>
        <begin position="1"/>
        <end position="130"/>
    </location>
</feature>
<reference evidence="3" key="1">
    <citation type="submission" date="2021-02" db="EMBL/GenBank/DDBJ databases">
        <authorList>
            <person name="Dougan E. K."/>
            <person name="Rhodes N."/>
            <person name="Thang M."/>
            <person name="Chan C."/>
        </authorList>
    </citation>
    <scope>NUCLEOTIDE SEQUENCE</scope>
</reference>
<name>A0A812IX18_9DINO</name>
<dbReference type="InterPro" id="IPR005135">
    <property type="entry name" value="Endo/exonuclease/phosphatase"/>
</dbReference>
<dbReference type="PANTHER" id="PTHR47027:SF20">
    <property type="entry name" value="REVERSE TRANSCRIPTASE-LIKE PROTEIN WITH RNA-DIRECTED DNA POLYMERASE DOMAIN"/>
    <property type="match status" value="1"/>
</dbReference>
<accession>A0A812IX18</accession>
<proteinExistence type="predicted"/>
<feature type="compositionally biased region" description="Pro residues" evidence="1">
    <location>
        <begin position="42"/>
        <end position="52"/>
    </location>
</feature>
<protein>
    <recommendedName>
        <fullName evidence="2">C2H2-type domain-containing protein</fullName>
    </recommendedName>
</protein>
<keyword evidence="4" id="KW-1185">Reference proteome</keyword>
<dbReference type="InterPro" id="IPR036691">
    <property type="entry name" value="Endo/exonu/phosph_ase_sf"/>
</dbReference>
<feature type="compositionally biased region" description="Low complexity" evidence="1">
    <location>
        <begin position="115"/>
        <end position="128"/>
    </location>
</feature>
<dbReference type="Proteomes" id="UP000601435">
    <property type="component" value="Unassembled WGS sequence"/>
</dbReference>
<comment type="caution">
    <text evidence="3">The sequence shown here is derived from an EMBL/GenBank/DDBJ whole genome shotgun (WGS) entry which is preliminary data.</text>
</comment>
<dbReference type="Gene3D" id="3.60.10.10">
    <property type="entry name" value="Endonuclease/exonuclease/phosphatase"/>
    <property type="match status" value="1"/>
</dbReference>
<feature type="compositionally biased region" description="Low complexity" evidence="1">
    <location>
        <begin position="56"/>
        <end position="68"/>
    </location>
</feature>
<sequence length="1755" mass="195417">MADDDSDAGAGATLSELEDLEQSMGVTPHDHGQGPLVVRAPRGPPPPQPLHPPSTAISGRSSAAAGRSDTPADGASDSDSNPARRWPALEVRENNQRFMVRVQGPPLPDGRFERSPSSSPVGLSSSTSCEAASPASLNSLTWSETSLVLEGPSLEESRGVLCGQFRLELCATCPNISSRSQGARVGALRRKLQGASWQVVQRLAHQYLTESRRQYWANWEYQATHERRPRSVPDDGLCAADGQGRDAKCLARAGGTWRSAGEALQQSAEHATHPSCQIRDGHANEQVHNKYQVCVVQETHWSASSEYYSGKWLCIHSAPAPADAATDRYAGLLVMLSRAHFQDPAVHEVIGGRVVHVRAKPKHSDVSLDIVATYQHVWRSHLSTQENTKLRDSVWDALDVTLGSLPSRNILFACGDYNTNLRPQHPHVGNAVGPATSASTTDSRLPALLASHDLCALNSWHAQPPHTHYSHQGYSQIDYVLTRRNVATGTSRQARPLHHFPVAGRRLAGHLPVEAQLPMLPVHWRPGRPQTTSPPIDRARLLEAATSCNADAAALQTLVAEKLQDLPIHDPHALHTRVNHILQQCVRQVFPPPPIADSRVSAQAPFRASARQTWRLYALLRRPRVATIAAMLHKWKLYLAFARASRALRQQCKDIKWTAFSTKLLQAEEAAQRGDQRTLFQIVRSLTPSPGRVFSRLRDDEGQLLSKNAEVQALVAQGKTTYAQHSDRPLGNSLTESLPITDAEITVQLEATKAAKAVPSHLAPAAAWKLCASLLGPVFGASFRQHFVQGSPGHLRGDLTDAQMVMLPKVGKSPHVLGNLRPIGLMGPPSKALAGALRDRMLEQLGQLVTQRPQFAYTAGRGTLNALLRIHMHVAEATKLFRSQHISRFGMHAGRRPLALAGALSLSLDLSRAFDLADRCSIYSTLEKYQVPHAVVEVVQRLHTGARFVYQAGNHTAAFVPTNGLKQGCKVAPCLWVWYTIALFDTLEERLSETWVRHTPTMFADDCWAHWLIKSSDDLQRALRELQILLCTLEDYKMRINFSKTAILLKLVGKQAQTALRAHTRLKQGLPHLVVLVNGRTQLIPIKTEHEYLGSKVSYHHVADRNLEHRLQAGQLRYHSIQKSLTGRHAITQAHRIRLWAACVFTSTIYSLAAVGLTTQGLQKWETRTLKHLRAIMRKPAHLTRVTNETIWQQAGLRKPGEQLLDQLQQARAKLELRARVAPDITTEAGVLDYLRQHETHLRLLIQRAQDHPPAPIPVQQYVCQHCEAVFLTEHALHIHCGIKHPAPASEAGRPEPKHLFDPAQHSVGGLPHCRACGRKFTKWQYLKHHIEVGACEAVGGASFVHKPTAEVELRAELQPPTQPPPTHQESPVQNLPLVQRPFFQASWARWESLLSNTAIRQELQAHCVLCHFWVADYQHIKQHQRRAHWDIVHPLQMPSDSIMSPDGQGINPEADIFRYVNFQNSTSQRGQGSDTSEGQPTKRPRPEQPATRQRRHQKQPGRPFGASALGPHQDTIKTLTKVIIRQEDQLAELRGDKGFCLFLREDPEVSILPALIQISKDWHTRQDARDATLKSPLRTLLMACLIRRLRELMVLMTSTPESVKKLQAADWMNQAEEWTYFKWSHQEKRLVRDTDKEAIAQPALLEKIDYLLANLRGDVVQKFTSRPRLNEVGDANATTALFFLSISLRGPVAQQVHEHLVQLIGVSALMLIGASLKREIPRRAAIVQQLAEAVFHCRFIRGVNMEQPCSLTLG</sequence>
<gene>
    <name evidence="3" type="ORF">SNEC2469_LOCUS963</name>
</gene>
<organism evidence="3 4">
    <name type="scientific">Symbiodinium necroappetens</name>
    <dbReference type="NCBI Taxonomy" id="1628268"/>
    <lineage>
        <taxon>Eukaryota</taxon>
        <taxon>Sar</taxon>
        <taxon>Alveolata</taxon>
        <taxon>Dinophyceae</taxon>
        <taxon>Suessiales</taxon>
        <taxon>Symbiodiniaceae</taxon>
        <taxon>Symbiodinium</taxon>
    </lineage>
</organism>
<dbReference type="SMART" id="SM00355">
    <property type="entry name" value="ZnF_C2H2"/>
    <property type="match status" value="3"/>
</dbReference>
<dbReference type="OrthoDB" id="415068at2759"/>
<dbReference type="EMBL" id="CAJNJA010005284">
    <property type="protein sequence ID" value="CAE7187361.1"/>
    <property type="molecule type" value="Genomic_DNA"/>
</dbReference>
<dbReference type="InterPro" id="IPR000477">
    <property type="entry name" value="RT_dom"/>
</dbReference>
<evidence type="ECO:0000259" key="2">
    <source>
        <dbReference type="PROSITE" id="PS00028"/>
    </source>
</evidence>
<dbReference type="Pfam" id="PF00078">
    <property type="entry name" value="RVT_1"/>
    <property type="match status" value="1"/>
</dbReference>
<feature type="compositionally biased region" description="Polar residues" evidence="1">
    <location>
        <begin position="1464"/>
        <end position="1480"/>
    </location>
</feature>
<dbReference type="GO" id="GO:0003824">
    <property type="term" value="F:catalytic activity"/>
    <property type="evidence" value="ECO:0007669"/>
    <property type="project" value="InterPro"/>
</dbReference>
<feature type="region of interest" description="Disordered" evidence="1">
    <location>
        <begin position="1464"/>
        <end position="1512"/>
    </location>
</feature>
<evidence type="ECO:0000313" key="3">
    <source>
        <dbReference type="EMBL" id="CAE7187361.1"/>
    </source>
</evidence>
<dbReference type="Pfam" id="PF03372">
    <property type="entry name" value="Exo_endo_phos"/>
    <property type="match status" value="1"/>
</dbReference>
<dbReference type="PROSITE" id="PS00028">
    <property type="entry name" value="ZINC_FINGER_C2H2_1"/>
    <property type="match status" value="1"/>
</dbReference>
<feature type="domain" description="C2H2-type" evidence="2">
    <location>
        <begin position="1264"/>
        <end position="1285"/>
    </location>
</feature>
<evidence type="ECO:0000256" key="1">
    <source>
        <dbReference type="SAM" id="MobiDB-lite"/>
    </source>
</evidence>
<dbReference type="PANTHER" id="PTHR47027">
    <property type="entry name" value="REVERSE TRANSCRIPTASE DOMAIN-CONTAINING PROTEIN"/>
    <property type="match status" value="1"/>
</dbReference>
<dbReference type="InterPro" id="IPR013087">
    <property type="entry name" value="Znf_C2H2_type"/>
</dbReference>